<gene>
    <name evidence="1" type="ORF">HPB50_001211</name>
</gene>
<name>A0ACB7SAU9_HYAAI</name>
<sequence length="267" mass="29764">MAVVLYCGFKAIEDIETYFRAPTLEKGRRLYGNSHVYGVKEVDGGEISAKCLSQQSKHAYDVELHLSITPRQIVGGRCSCRYGALGDCKHCAAVAFYINLHVDASCTSGPPSWVRPSSKPNHDDKVPLKKLFGGMTLMLAGPPLHMLRAAGLFPKLSVARRDYLQEIKPEERDYYNTCIVCESVKELCVLTAGQSNCPRWHKERKVRVSSTSAHTILRTRRGPEAILRSLLNDNFFSSVATAYGMRMEPVAREEFEKQHGVTVTEGP</sequence>
<evidence type="ECO:0000313" key="1">
    <source>
        <dbReference type="EMBL" id="KAH6931868.1"/>
    </source>
</evidence>
<comment type="caution">
    <text evidence="1">The sequence shown here is derived from an EMBL/GenBank/DDBJ whole genome shotgun (WGS) entry which is preliminary data.</text>
</comment>
<accession>A0ACB7SAU9</accession>
<keyword evidence="2" id="KW-1185">Reference proteome</keyword>
<protein>
    <submittedName>
        <fullName evidence="1">Uncharacterized protein</fullName>
    </submittedName>
</protein>
<evidence type="ECO:0000313" key="2">
    <source>
        <dbReference type="Proteomes" id="UP000821845"/>
    </source>
</evidence>
<dbReference type="EMBL" id="CM023484">
    <property type="protein sequence ID" value="KAH6931868.1"/>
    <property type="molecule type" value="Genomic_DNA"/>
</dbReference>
<dbReference type="Proteomes" id="UP000821845">
    <property type="component" value="Chromosome 4"/>
</dbReference>
<proteinExistence type="predicted"/>
<reference evidence="1" key="1">
    <citation type="submission" date="2020-05" db="EMBL/GenBank/DDBJ databases">
        <title>Large-scale comparative analyses of tick genomes elucidate their genetic diversity and vector capacities.</title>
        <authorList>
            <person name="Jia N."/>
            <person name="Wang J."/>
            <person name="Shi W."/>
            <person name="Du L."/>
            <person name="Sun Y."/>
            <person name="Zhan W."/>
            <person name="Jiang J."/>
            <person name="Wang Q."/>
            <person name="Zhang B."/>
            <person name="Ji P."/>
            <person name="Sakyi L.B."/>
            <person name="Cui X."/>
            <person name="Yuan T."/>
            <person name="Jiang B."/>
            <person name="Yang W."/>
            <person name="Lam T.T.-Y."/>
            <person name="Chang Q."/>
            <person name="Ding S."/>
            <person name="Wang X."/>
            <person name="Zhu J."/>
            <person name="Ruan X."/>
            <person name="Zhao L."/>
            <person name="Wei J."/>
            <person name="Que T."/>
            <person name="Du C."/>
            <person name="Cheng J."/>
            <person name="Dai P."/>
            <person name="Han X."/>
            <person name="Huang E."/>
            <person name="Gao Y."/>
            <person name="Liu J."/>
            <person name="Shao H."/>
            <person name="Ye R."/>
            <person name="Li L."/>
            <person name="Wei W."/>
            <person name="Wang X."/>
            <person name="Wang C."/>
            <person name="Yang T."/>
            <person name="Huo Q."/>
            <person name="Li W."/>
            <person name="Guo W."/>
            <person name="Chen H."/>
            <person name="Zhou L."/>
            <person name="Ni X."/>
            <person name="Tian J."/>
            <person name="Zhou Y."/>
            <person name="Sheng Y."/>
            <person name="Liu T."/>
            <person name="Pan Y."/>
            <person name="Xia L."/>
            <person name="Li J."/>
            <person name="Zhao F."/>
            <person name="Cao W."/>
        </authorList>
    </citation>
    <scope>NUCLEOTIDE SEQUENCE</scope>
    <source>
        <strain evidence="1">Hyas-2018</strain>
    </source>
</reference>
<organism evidence="1 2">
    <name type="scientific">Hyalomma asiaticum</name>
    <name type="common">Tick</name>
    <dbReference type="NCBI Taxonomy" id="266040"/>
    <lineage>
        <taxon>Eukaryota</taxon>
        <taxon>Metazoa</taxon>
        <taxon>Ecdysozoa</taxon>
        <taxon>Arthropoda</taxon>
        <taxon>Chelicerata</taxon>
        <taxon>Arachnida</taxon>
        <taxon>Acari</taxon>
        <taxon>Parasitiformes</taxon>
        <taxon>Ixodida</taxon>
        <taxon>Ixodoidea</taxon>
        <taxon>Ixodidae</taxon>
        <taxon>Hyalomminae</taxon>
        <taxon>Hyalomma</taxon>
    </lineage>
</organism>